<feature type="transmembrane region" description="Helical" evidence="7">
    <location>
        <begin position="181"/>
        <end position="201"/>
    </location>
</feature>
<dbReference type="PANTHER" id="PTHR23502:SF68">
    <property type="entry name" value="MULTIDRUG TRANSPORTER, PUTATIVE (AFU_ORTHOLOGUE AFUA_3G01120)-RELATED"/>
    <property type="match status" value="1"/>
</dbReference>
<comment type="subcellular location">
    <subcellularLocation>
        <location evidence="1">Membrane</location>
        <topology evidence="1">Multi-pass membrane protein</topology>
    </subcellularLocation>
</comment>
<keyword evidence="3 7" id="KW-0812">Transmembrane</keyword>
<feature type="domain" description="Major facilitator superfamily (MFS) profile" evidence="8">
    <location>
        <begin position="58"/>
        <end position="486"/>
    </location>
</feature>
<dbReference type="Pfam" id="PF07690">
    <property type="entry name" value="MFS_1"/>
    <property type="match status" value="1"/>
</dbReference>
<dbReference type="PANTHER" id="PTHR23502">
    <property type="entry name" value="MAJOR FACILITATOR SUPERFAMILY"/>
    <property type="match status" value="1"/>
</dbReference>
<comment type="caution">
    <text evidence="9">The sequence shown here is derived from an EMBL/GenBank/DDBJ whole genome shotgun (WGS) entry which is preliminary data.</text>
</comment>
<reference evidence="9" key="2">
    <citation type="journal article" date="2023" name="IMA Fungus">
        <title>Comparative genomic study of the Penicillium genus elucidates a diverse pangenome and 15 lateral gene transfer events.</title>
        <authorList>
            <person name="Petersen C."/>
            <person name="Sorensen T."/>
            <person name="Nielsen M.R."/>
            <person name="Sondergaard T.E."/>
            <person name="Sorensen J.L."/>
            <person name="Fitzpatrick D.A."/>
            <person name="Frisvad J.C."/>
            <person name="Nielsen K.L."/>
        </authorList>
    </citation>
    <scope>NUCLEOTIDE SEQUENCE</scope>
    <source>
        <strain evidence="9">IBT 22155</strain>
    </source>
</reference>
<feature type="transmembrane region" description="Helical" evidence="7">
    <location>
        <begin position="416"/>
        <end position="436"/>
    </location>
</feature>
<dbReference type="RefSeq" id="XP_056524076.1">
    <property type="nucleotide sequence ID" value="XM_056661963.1"/>
</dbReference>
<evidence type="ECO:0000259" key="8">
    <source>
        <dbReference type="PROSITE" id="PS50850"/>
    </source>
</evidence>
<dbReference type="SUPFAM" id="SSF103473">
    <property type="entry name" value="MFS general substrate transporter"/>
    <property type="match status" value="1"/>
</dbReference>
<dbReference type="PROSITE" id="PS50850">
    <property type="entry name" value="MFS"/>
    <property type="match status" value="1"/>
</dbReference>
<evidence type="ECO:0000256" key="2">
    <source>
        <dbReference type="ARBA" id="ARBA00008335"/>
    </source>
</evidence>
<evidence type="ECO:0000313" key="10">
    <source>
        <dbReference type="Proteomes" id="UP001149079"/>
    </source>
</evidence>
<feature type="transmembrane region" description="Helical" evidence="7">
    <location>
        <begin position="125"/>
        <end position="144"/>
    </location>
</feature>
<sequence length="495" mass="53544">MIEESKSWEANVHKLPPSSASSSKGASSNASFLKLVDWNGPDDPEKPVNWPRSQKNKILAAVCLMRFTTPLASSMMAPALLQIENEFQGTSSMVMNFAVSIYIIGFGIGPLVLAPLSEIYGRNKIYNAGNVLFTICTACCGLSPNATSLLIFRLLSGIMGGAPLTNGGGTIADLVPVNERGFIMSVFSLSMLLAPVLGPVGGGFLAQAADWRWIFWLLTILSAITAMVGFLFLRETYGPTLLERKAAQLRKQTGDPDIQSASKSPLPLQRLIALAIMRPMKLLCTSPVSIVMALYMGLIYGIIYLLFTSYTVVFQQQYGFSQGVAGLTYLGMGLGCTTQLFLGHFSDKIHTKLTQRQGVERAEYHLLMLIPAAISLPIGLIIYGWTAEYHVHWIVPLIGTFFIGVGFSSSMTSVQTYLVGAFTAFSASALAANNVVRSLIGGVVPLSGPEMYGKLGLGWGNTLLALLALVFGLAPLWFYKTKEPQNQSERKTLPV</sequence>
<evidence type="ECO:0000256" key="3">
    <source>
        <dbReference type="ARBA" id="ARBA00022692"/>
    </source>
</evidence>
<feature type="transmembrane region" description="Helical" evidence="7">
    <location>
        <begin position="150"/>
        <end position="169"/>
    </location>
</feature>
<evidence type="ECO:0000256" key="7">
    <source>
        <dbReference type="SAM" id="Phobius"/>
    </source>
</evidence>
<evidence type="ECO:0000313" key="9">
    <source>
        <dbReference type="EMBL" id="KAJ5142432.1"/>
    </source>
</evidence>
<dbReference type="GO" id="GO:0022857">
    <property type="term" value="F:transmembrane transporter activity"/>
    <property type="evidence" value="ECO:0007669"/>
    <property type="project" value="InterPro"/>
</dbReference>
<keyword evidence="4 7" id="KW-1133">Transmembrane helix</keyword>
<evidence type="ECO:0000256" key="5">
    <source>
        <dbReference type="ARBA" id="ARBA00023136"/>
    </source>
</evidence>
<accession>A0A9W9H995</accession>
<dbReference type="OrthoDB" id="5296287at2759"/>
<dbReference type="GeneID" id="81401133"/>
<keyword evidence="10" id="KW-1185">Reference proteome</keyword>
<evidence type="ECO:0000256" key="6">
    <source>
        <dbReference type="SAM" id="MobiDB-lite"/>
    </source>
</evidence>
<feature type="transmembrane region" description="Helical" evidence="7">
    <location>
        <begin position="213"/>
        <end position="233"/>
    </location>
</feature>
<protein>
    <submittedName>
        <fullName evidence="9">MFS general substrate transporter</fullName>
    </submittedName>
</protein>
<feature type="transmembrane region" description="Helical" evidence="7">
    <location>
        <begin position="282"/>
        <end position="307"/>
    </location>
</feature>
<feature type="transmembrane region" description="Helical" evidence="7">
    <location>
        <begin position="366"/>
        <end position="385"/>
    </location>
</feature>
<dbReference type="FunFam" id="1.20.1250.20:FF:000011">
    <property type="entry name" value="MFS multidrug transporter, putative"/>
    <property type="match status" value="1"/>
</dbReference>
<dbReference type="InterPro" id="IPR020846">
    <property type="entry name" value="MFS_dom"/>
</dbReference>
<evidence type="ECO:0000256" key="1">
    <source>
        <dbReference type="ARBA" id="ARBA00004141"/>
    </source>
</evidence>
<name>A0A9W9H995_9EURO</name>
<dbReference type="InterPro" id="IPR036259">
    <property type="entry name" value="MFS_trans_sf"/>
</dbReference>
<comment type="similarity">
    <text evidence="2">Belongs to the major facilitator superfamily.</text>
</comment>
<feature type="region of interest" description="Disordered" evidence="6">
    <location>
        <begin position="1"/>
        <end position="26"/>
    </location>
</feature>
<dbReference type="InterPro" id="IPR011701">
    <property type="entry name" value="MFS"/>
</dbReference>
<reference evidence="9" key="1">
    <citation type="submission" date="2022-11" db="EMBL/GenBank/DDBJ databases">
        <authorList>
            <person name="Petersen C."/>
        </authorList>
    </citation>
    <scope>NUCLEOTIDE SEQUENCE</scope>
    <source>
        <strain evidence="9">IBT 22155</strain>
    </source>
</reference>
<dbReference type="CDD" id="cd17323">
    <property type="entry name" value="MFS_Tpo1_MDR_like"/>
    <property type="match status" value="1"/>
</dbReference>
<dbReference type="AlphaFoldDB" id="A0A9W9H995"/>
<feature type="transmembrane region" description="Helical" evidence="7">
    <location>
        <begin position="456"/>
        <end position="479"/>
    </location>
</feature>
<feature type="transmembrane region" description="Helical" evidence="7">
    <location>
        <begin position="327"/>
        <end position="345"/>
    </location>
</feature>
<feature type="transmembrane region" description="Helical" evidence="7">
    <location>
        <begin position="58"/>
        <end position="81"/>
    </location>
</feature>
<dbReference type="Gene3D" id="1.20.1250.20">
    <property type="entry name" value="MFS general substrate transporter like domains"/>
    <property type="match status" value="1"/>
</dbReference>
<dbReference type="EMBL" id="JAPQKL010000002">
    <property type="protein sequence ID" value="KAJ5142432.1"/>
    <property type="molecule type" value="Genomic_DNA"/>
</dbReference>
<proteinExistence type="inferred from homology"/>
<keyword evidence="5 7" id="KW-0472">Membrane</keyword>
<feature type="transmembrane region" description="Helical" evidence="7">
    <location>
        <begin position="391"/>
        <end position="409"/>
    </location>
</feature>
<evidence type="ECO:0000256" key="4">
    <source>
        <dbReference type="ARBA" id="ARBA00022989"/>
    </source>
</evidence>
<organism evidence="9 10">
    <name type="scientific">Penicillium bovifimosum</name>
    <dbReference type="NCBI Taxonomy" id="126998"/>
    <lineage>
        <taxon>Eukaryota</taxon>
        <taxon>Fungi</taxon>
        <taxon>Dikarya</taxon>
        <taxon>Ascomycota</taxon>
        <taxon>Pezizomycotina</taxon>
        <taxon>Eurotiomycetes</taxon>
        <taxon>Eurotiomycetidae</taxon>
        <taxon>Eurotiales</taxon>
        <taxon>Aspergillaceae</taxon>
        <taxon>Penicillium</taxon>
    </lineage>
</organism>
<dbReference type="GO" id="GO:0016020">
    <property type="term" value="C:membrane"/>
    <property type="evidence" value="ECO:0007669"/>
    <property type="project" value="UniProtKB-SubCell"/>
</dbReference>
<dbReference type="Proteomes" id="UP001149079">
    <property type="component" value="Unassembled WGS sequence"/>
</dbReference>
<gene>
    <name evidence="9" type="ORF">N7515_001219</name>
</gene>
<feature type="transmembrane region" description="Helical" evidence="7">
    <location>
        <begin position="93"/>
        <end position="113"/>
    </location>
</feature>